<dbReference type="Pfam" id="PF03702">
    <property type="entry name" value="AnmK"/>
    <property type="match status" value="1"/>
</dbReference>
<dbReference type="EC" id="2.7.1.170" evidence="1"/>
<dbReference type="RefSeq" id="WP_188992977.1">
    <property type="nucleotide sequence ID" value="NZ_BMHP01000002.1"/>
</dbReference>
<protein>
    <recommendedName>
        <fullName evidence="1">Anhydro-N-acetylmuramic acid kinase</fullName>
        <ecNumber evidence="1">2.7.1.170</ecNumber>
    </recommendedName>
    <alternativeName>
        <fullName evidence="1">AnhMurNAc kinase</fullName>
    </alternativeName>
</protein>
<keyword evidence="1" id="KW-0119">Carbohydrate metabolism</keyword>
<dbReference type="InterPro" id="IPR005338">
    <property type="entry name" value="Anhydro_N_Ac-Mur_kinase"/>
</dbReference>
<reference evidence="2" key="1">
    <citation type="journal article" date="2014" name="Int. J. Syst. Evol. Microbiol.">
        <title>Complete genome sequence of Corynebacterium casei LMG S-19264T (=DSM 44701T), isolated from a smear-ripened cheese.</title>
        <authorList>
            <consortium name="US DOE Joint Genome Institute (JGI-PGF)"/>
            <person name="Walter F."/>
            <person name="Albersmeier A."/>
            <person name="Kalinowski J."/>
            <person name="Ruckert C."/>
        </authorList>
    </citation>
    <scope>NUCLEOTIDE SEQUENCE</scope>
    <source>
        <strain evidence="2">CGMCC 1.15178</strain>
    </source>
</reference>
<dbReference type="GO" id="GO:0006040">
    <property type="term" value="P:amino sugar metabolic process"/>
    <property type="evidence" value="ECO:0007669"/>
    <property type="project" value="InterPro"/>
</dbReference>
<keyword evidence="1" id="KW-0067">ATP-binding</keyword>
<comment type="caution">
    <text evidence="2">The sequence shown here is derived from an EMBL/GenBank/DDBJ whole genome shotgun (WGS) entry which is preliminary data.</text>
</comment>
<reference evidence="2" key="2">
    <citation type="submission" date="2020-09" db="EMBL/GenBank/DDBJ databases">
        <authorList>
            <person name="Sun Q."/>
            <person name="Zhou Y."/>
        </authorList>
    </citation>
    <scope>NUCLEOTIDE SEQUENCE</scope>
    <source>
        <strain evidence="2">CGMCC 1.15178</strain>
    </source>
</reference>
<comment type="similarity">
    <text evidence="1">Belongs to the anhydro-N-acetylmuramic acid kinase family.</text>
</comment>
<comment type="pathway">
    <text evidence="1">Cell wall biogenesis; peptidoglycan recycling.</text>
</comment>
<feature type="binding site" evidence="1">
    <location>
        <begin position="19"/>
        <end position="26"/>
    </location>
    <ligand>
        <name>ATP</name>
        <dbReference type="ChEBI" id="CHEBI:30616"/>
    </ligand>
</feature>
<evidence type="ECO:0000313" key="2">
    <source>
        <dbReference type="EMBL" id="GGD72175.1"/>
    </source>
</evidence>
<evidence type="ECO:0000256" key="1">
    <source>
        <dbReference type="HAMAP-Rule" id="MF_01270"/>
    </source>
</evidence>
<proteinExistence type="inferred from homology"/>
<keyword evidence="3" id="KW-1185">Reference proteome</keyword>
<keyword evidence="1" id="KW-0547">Nucleotide-binding</keyword>
<name>A0A916Z1T7_9BACL</name>
<dbReference type="GO" id="GO:0005524">
    <property type="term" value="F:ATP binding"/>
    <property type="evidence" value="ECO:0007669"/>
    <property type="project" value="UniProtKB-UniRule"/>
</dbReference>
<keyword evidence="1 2" id="KW-0418">Kinase</keyword>
<dbReference type="NCBIfam" id="NF007148">
    <property type="entry name" value="PRK09585.3-2"/>
    <property type="match status" value="1"/>
</dbReference>
<dbReference type="InterPro" id="IPR043129">
    <property type="entry name" value="ATPase_NBD"/>
</dbReference>
<accession>A0A916Z1T7</accession>
<dbReference type="Proteomes" id="UP000612456">
    <property type="component" value="Unassembled WGS sequence"/>
</dbReference>
<dbReference type="HAMAP" id="MF_01270">
    <property type="entry name" value="AnhMurNAc_kinase"/>
    <property type="match status" value="1"/>
</dbReference>
<comment type="function">
    <text evidence="1">Catalyzes the specific phosphorylation of 1,6-anhydro-N-acetylmuramic acid (anhMurNAc) with the simultaneous cleavage of the 1,6-anhydro ring, generating MurNAc-6-P. Is required for the utilization of anhMurNAc either imported from the medium or derived from its own cell wall murein, and thus plays a role in cell wall recycling.</text>
</comment>
<dbReference type="GO" id="GO:0097175">
    <property type="term" value="P:1,6-anhydro-N-acetyl-beta-muramic acid catabolic process"/>
    <property type="evidence" value="ECO:0007669"/>
    <property type="project" value="UniProtKB-UniRule"/>
</dbReference>
<dbReference type="EMBL" id="BMHP01000002">
    <property type="protein sequence ID" value="GGD72175.1"/>
    <property type="molecule type" value="Genomic_DNA"/>
</dbReference>
<evidence type="ECO:0000313" key="3">
    <source>
        <dbReference type="Proteomes" id="UP000612456"/>
    </source>
</evidence>
<dbReference type="GO" id="GO:0016301">
    <property type="term" value="F:kinase activity"/>
    <property type="evidence" value="ECO:0007669"/>
    <property type="project" value="UniProtKB-KW"/>
</dbReference>
<keyword evidence="1" id="KW-0808">Transferase</keyword>
<dbReference type="CDD" id="cd24050">
    <property type="entry name" value="ASKHA_NBD_ANMK"/>
    <property type="match status" value="1"/>
</dbReference>
<dbReference type="GO" id="GO:0016773">
    <property type="term" value="F:phosphotransferase activity, alcohol group as acceptor"/>
    <property type="evidence" value="ECO:0007669"/>
    <property type="project" value="UniProtKB-UniRule"/>
</dbReference>
<dbReference type="AlphaFoldDB" id="A0A916Z1T7"/>
<dbReference type="Gene3D" id="3.30.420.40">
    <property type="match status" value="2"/>
</dbReference>
<gene>
    <name evidence="1 2" type="primary">anmK</name>
    <name evidence="2" type="ORF">GCM10010911_32610</name>
</gene>
<organism evidence="2 3">
    <name type="scientific">Paenibacillus nasutitermitis</name>
    <dbReference type="NCBI Taxonomy" id="1652958"/>
    <lineage>
        <taxon>Bacteria</taxon>
        <taxon>Bacillati</taxon>
        <taxon>Bacillota</taxon>
        <taxon>Bacilli</taxon>
        <taxon>Bacillales</taxon>
        <taxon>Paenibacillaceae</taxon>
        <taxon>Paenibacillus</taxon>
    </lineage>
</organism>
<comment type="pathway">
    <text evidence="1">Amino-sugar metabolism; 1,6-anhydro-N-acetylmuramate degradation.</text>
</comment>
<dbReference type="GO" id="GO:0009254">
    <property type="term" value="P:peptidoglycan turnover"/>
    <property type="evidence" value="ECO:0007669"/>
    <property type="project" value="UniProtKB-UniRule"/>
</dbReference>
<dbReference type="PANTHER" id="PTHR30605:SF0">
    <property type="entry name" value="ANHYDRO-N-ACETYLMURAMIC ACID KINASE"/>
    <property type="match status" value="1"/>
</dbReference>
<comment type="catalytic activity">
    <reaction evidence="1">
        <text>1,6-anhydro-N-acetyl-beta-muramate + ATP + H2O = N-acetyl-D-muramate 6-phosphate + ADP + H(+)</text>
        <dbReference type="Rhea" id="RHEA:24952"/>
        <dbReference type="ChEBI" id="CHEBI:15377"/>
        <dbReference type="ChEBI" id="CHEBI:15378"/>
        <dbReference type="ChEBI" id="CHEBI:30616"/>
        <dbReference type="ChEBI" id="CHEBI:58690"/>
        <dbReference type="ChEBI" id="CHEBI:58722"/>
        <dbReference type="ChEBI" id="CHEBI:456216"/>
        <dbReference type="EC" id="2.7.1.170"/>
    </reaction>
</comment>
<sequence>MLEQIAAKSVRTIIGLMSGTSLDGVDAAVVRISGNGCDNTIEPCGFITIPYEAAFREQLKGLCGPGGADAAGICSMNFRLGRMFAEAAAAVAAQSGILLQEVDIISSHGQTIWHQPSLKGCDIPYAEASTLQIGDLSVIAQLTGVVTIGDYRPSDMAAGGQGAPLTPYADHQLFGHPDRGRIVQNIGGIGNCTVLPRSAALEQVTAFDTGPGNMIIDQAVVTLSGGTKEYDHNGEWADTGCVDHDMLGRLLSHPYFKQAPVKTTGREMFGAAYTRSWIAEGEQQGLSPADLVATFTAFTACSIVRSYEDFIFPVHDIKDIIISGGGSKNPVLMRRLAELLPWQTVTASDALGISGDAKEAIAFAMLADNFVRRKPSNLPAVTGADRPVVMGKLALP</sequence>
<dbReference type="SUPFAM" id="SSF53067">
    <property type="entry name" value="Actin-like ATPase domain"/>
    <property type="match status" value="1"/>
</dbReference>
<dbReference type="PANTHER" id="PTHR30605">
    <property type="entry name" value="ANHYDRO-N-ACETYLMURAMIC ACID KINASE"/>
    <property type="match status" value="1"/>
</dbReference>